<dbReference type="AlphaFoldDB" id="A0A655PK52"/>
<name>A0A655PK52_VIBCL</name>
<organism evidence="1 2">
    <name type="scientific">Vibrio cholerae</name>
    <dbReference type="NCBI Taxonomy" id="666"/>
    <lineage>
        <taxon>Bacteria</taxon>
        <taxon>Pseudomonadati</taxon>
        <taxon>Pseudomonadota</taxon>
        <taxon>Gammaproteobacteria</taxon>
        <taxon>Vibrionales</taxon>
        <taxon>Vibrionaceae</taxon>
        <taxon>Vibrio</taxon>
    </lineage>
</organism>
<dbReference type="Proteomes" id="UP000044806">
    <property type="component" value="Unassembled WGS sequence"/>
</dbReference>
<proteinExistence type="predicted"/>
<accession>A0A655PK52</accession>
<reference evidence="1 2" key="1">
    <citation type="submission" date="2015-07" db="EMBL/GenBank/DDBJ databases">
        <authorList>
            <consortium name="Pathogen Informatics"/>
        </authorList>
    </citation>
    <scope>NUCLEOTIDE SEQUENCE [LARGE SCALE GENOMIC DNA]</scope>
    <source>
        <strain evidence="1 2">A51</strain>
    </source>
</reference>
<evidence type="ECO:0000313" key="2">
    <source>
        <dbReference type="Proteomes" id="UP000044806"/>
    </source>
</evidence>
<evidence type="ECO:0000313" key="1">
    <source>
        <dbReference type="EMBL" id="CSA16663.1"/>
    </source>
</evidence>
<gene>
    <name evidence="1" type="ORF">ERS013165_00932</name>
</gene>
<dbReference type="EMBL" id="CWOW01000003">
    <property type="protein sequence ID" value="CSA16663.1"/>
    <property type="molecule type" value="Genomic_DNA"/>
</dbReference>
<sequence length="49" mass="5745">MYGETKFAQLLRERFSNLFFIARFAIDLNQLQEVVNKALGINQTHRNTS</sequence>
<protein>
    <submittedName>
        <fullName evidence="1">Uncharacterized protein</fullName>
    </submittedName>
</protein>